<reference evidence="1 2" key="1">
    <citation type="submission" date="2016-03" db="EMBL/GenBank/DDBJ databases">
        <title>EvidentialGene: Evidence-directed Construction of Genes on Genomes.</title>
        <authorList>
            <person name="Gilbert D.G."/>
            <person name="Choi J.-H."/>
            <person name="Mockaitis K."/>
            <person name="Colbourne J."/>
            <person name="Pfrender M."/>
        </authorList>
    </citation>
    <scope>NUCLEOTIDE SEQUENCE [LARGE SCALE GENOMIC DNA]</scope>
    <source>
        <strain evidence="1 2">Xinb3</strain>
        <tissue evidence="1">Complete organism</tissue>
    </source>
</reference>
<proteinExistence type="predicted"/>
<accession>A0A164HGH2</accession>
<evidence type="ECO:0000313" key="2">
    <source>
        <dbReference type="Proteomes" id="UP000076858"/>
    </source>
</evidence>
<name>A0A164HGH2_9CRUS</name>
<keyword evidence="2" id="KW-1185">Reference proteome</keyword>
<evidence type="ECO:0000313" key="1">
    <source>
        <dbReference type="EMBL" id="KZS00220.1"/>
    </source>
</evidence>
<dbReference type="Proteomes" id="UP000076858">
    <property type="component" value="Unassembled WGS sequence"/>
</dbReference>
<protein>
    <submittedName>
        <fullName evidence="1">Uncharacterized protein</fullName>
    </submittedName>
</protein>
<comment type="caution">
    <text evidence="1">The sequence shown here is derived from an EMBL/GenBank/DDBJ whole genome shotgun (WGS) entry which is preliminary data.</text>
</comment>
<organism evidence="1 2">
    <name type="scientific">Daphnia magna</name>
    <dbReference type="NCBI Taxonomy" id="35525"/>
    <lineage>
        <taxon>Eukaryota</taxon>
        <taxon>Metazoa</taxon>
        <taxon>Ecdysozoa</taxon>
        <taxon>Arthropoda</taxon>
        <taxon>Crustacea</taxon>
        <taxon>Branchiopoda</taxon>
        <taxon>Diplostraca</taxon>
        <taxon>Cladocera</taxon>
        <taxon>Anomopoda</taxon>
        <taxon>Daphniidae</taxon>
        <taxon>Daphnia</taxon>
    </lineage>
</organism>
<sequence>MAAKMASNRVFNSSFKKCVFIEIFDGAANMPYQVFINEGCATGKSDIELIVEAMVVKKPSLGPISKARGFYFTIESEFKQGKWITLGEKETVVEGSELRLMILNNIEIIEMDQSTELTFKESQFISSTLKGTRSADFTCSNSQLLLSEDSHGSHARQSQESFTLQSHGSPLLPSQQNLFDVSQEFDGASTEDVFTQVFPVTERKKQHYVHLNTTKFKLPTHFGFLID</sequence>
<gene>
    <name evidence="1" type="ORF">APZ42_003574</name>
</gene>
<feature type="non-terminal residue" evidence="1">
    <location>
        <position position="227"/>
    </location>
</feature>
<dbReference type="AlphaFoldDB" id="A0A164HGH2"/>
<dbReference type="EMBL" id="LRGB01011197">
    <property type="protein sequence ID" value="KZS00220.1"/>
    <property type="molecule type" value="Genomic_DNA"/>
</dbReference>